<keyword evidence="1" id="KW-0802">TPR repeat</keyword>
<feature type="transmembrane region" description="Helical" evidence="2">
    <location>
        <begin position="688"/>
        <end position="711"/>
    </location>
</feature>
<dbReference type="PANTHER" id="PTHR10098">
    <property type="entry name" value="RAPSYN-RELATED"/>
    <property type="match status" value="1"/>
</dbReference>
<dbReference type="OrthoDB" id="148366at2157"/>
<sequence length="714" mass="78749">MDQLVVLHEIFESFSRGTGALRDIEPRAVEGRCASLVVKLLQSCLDGDIDEEVCRELSECLSNIYELKRLGDICRRAGMPEIAMKCYSKALSQAQEPHVRSVLLNNLGQVHAQKGDLSKAIVYYKKALEGFEYAGDPSSAAHVMGNLASAYRRAYQWDRAVECYFKGLKGFEKLNDSFGVAQMTGSLGRVYAEMGERELAVLYYEKSLRMFEQLGDRRSAAWLLSRLGRVYAEMGRWDDSKRCFDRSLSIFEDLGQSQNAGIVLSNLGRFYLEKGDPDSARVSLERALKLLRKEMLPVYPNTVAALAAAYSLLASRYAAERNAKQSSQLYSNASDCFSELALHPRILISELKAAAGQARSLSYLVKLRAEPRGDEAVALCERAISALESTIASTTSKDREKVASLVRCLEGIKELWSIDLYAAEPWRILSMVSVACEYLMGGIRELAKTLGPYKEMYEALGAINGALDDERQRRDSSANLKRAAEHLRASQTESFEKIAETLEMAGRSELVQGMSPSDILNYGAHRKALMSIGWAAAQSLLSEIDRTGWIYAWDESMNLSEMGPVGRTERIRRKAESIAEMKEVPVVEVGSVNIRGSAVDVPVESALGNTSIVPTQTVLVSAATSLPARPETVRPEITLEGPYVIESFEDYEQEGAFYDEPHRDNPTAGTGCAESAYVAQRGHLRDSIAARIIVGLIALAGTAYAIMHVILGVL</sequence>
<feature type="repeat" description="TPR" evidence="1">
    <location>
        <begin position="101"/>
        <end position="134"/>
    </location>
</feature>
<feature type="repeat" description="TPR" evidence="1">
    <location>
        <begin position="221"/>
        <end position="254"/>
    </location>
</feature>
<evidence type="ECO:0000313" key="3">
    <source>
        <dbReference type="EMBL" id="ABK14727.1"/>
    </source>
</evidence>
<feature type="repeat" description="TPR" evidence="1">
    <location>
        <begin position="261"/>
        <end position="294"/>
    </location>
</feature>
<protein>
    <submittedName>
        <fullName evidence="3">Tetratricopeptide TPR_2 repeat protein</fullName>
    </submittedName>
</protein>
<accession>A0B7Q3</accession>
<keyword evidence="2" id="KW-1133">Transmembrane helix</keyword>
<keyword evidence="2" id="KW-0472">Membrane</keyword>
<dbReference type="Proteomes" id="UP000000674">
    <property type="component" value="Chromosome"/>
</dbReference>
<proteinExistence type="predicted"/>
<dbReference type="InterPro" id="IPR011990">
    <property type="entry name" value="TPR-like_helical_dom_sf"/>
</dbReference>
<dbReference type="GeneID" id="4463332"/>
<name>A0B7Q3_METTP</name>
<reference evidence="3 4" key="1">
    <citation type="submission" date="2006-10" db="EMBL/GenBank/DDBJ databases">
        <title>Complete sequence of Methanosaeta thermophila PT.</title>
        <authorList>
            <consortium name="US DOE Joint Genome Institute"/>
            <person name="Copeland A."/>
            <person name="Lucas S."/>
            <person name="Lapidus A."/>
            <person name="Barry K."/>
            <person name="Detter J.C."/>
            <person name="Glavina del Rio T."/>
            <person name="Hammon N."/>
            <person name="Israni S."/>
            <person name="Pitluck S."/>
            <person name="Chain P."/>
            <person name="Malfatti S."/>
            <person name="Shin M."/>
            <person name="Vergez L."/>
            <person name="Schmutz J."/>
            <person name="Larimer F."/>
            <person name="Land M."/>
            <person name="Hauser L."/>
            <person name="Kyrpides N."/>
            <person name="Kim E."/>
            <person name="Smith K.S."/>
            <person name="Ingram-Smith C."/>
            <person name="Richardson P."/>
        </authorList>
    </citation>
    <scope>NUCLEOTIDE SEQUENCE [LARGE SCALE GENOMIC DNA]</scope>
    <source>
        <strain evidence="4">DSM 6194 / JCM 14653 / NBRC 101360 / PT</strain>
    </source>
</reference>
<feature type="repeat" description="TPR" evidence="1">
    <location>
        <begin position="181"/>
        <end position="214"/>
    </location>
</feature>
<dbReference type="HOGENOM" id="CLU_386688_0_0_2"/>
<gene>
    <name evidence="3" type="ordered locus">Mthe_0939</name>
</gene>
<dbReference type="EMBL" id="CP000477">
    <property type="protein sequence ID" value="ABK14727.1"/>
    <property type="molecule type" value="Genomic_DNA"/>
</dbReference>
<dbReference type="SMART" id="SM00028">
    <property type="entry name" value="TPR"/>
    <property type="match status" value="6"/>
</dbReference>
<dbReference type="SUPFAM" id="SSF48452">
    <property type="entry name" value="TPR-like"/>
    <property type="match status" value="2"/>
</dbReference>
<dbReference type="Pfam" id="PF13424">
    <property type="entry name" value="TPR_12"/>
    <property type="match status" value="3"/>
</dbReference>
<keyword evidence="4" id="KW-1185">Reference proteome</keyword>
<dbReference type="InterPro" id="IPR019734">
    <property type="entry name" value="TPR_rpt"/>
</dbReference>
<evidence type="ECO:0000256" key="2">
    <source>
        <dbReference type="SAM" id="Phobius"/>
    </source>
</evidence>
<dbReference type="AlphaFoldDB" id="A0B7Q3"/>
<dbReference type="PROSITE" id="PS50005">
    <property type="entry name" value="TPR"/>
    <property type="match status" value="4"/>
</dbReference>
<evidence type="ECO:0000256" key="1">
    <source>
        <dbReference type="PROSITE-ProRule" id="PRU00339"/>
    </source>
</evidence>
<dbReference type="RefSeq" id="WP_011696122.1">
    <property type="nucleotide sequence ID" value="NC_008553.1"/>
</dbReference>
<dbReference type="STRING" id="349307.Mthe_0939"/>
<evidence type="ECO:0000313" key="4">
    <source>
        <dbReference type="Proteomes" id="UP000000674"/>
    </source>
</evidence>
<keyword evidence="2" id="KW-0812">Transmembrane</keyword>
<organism evidence="3 4">
    <name type="scientific">Methanothrix thermoacetophila (strain DSM 6194 / JCM 14653 / NBRC 101360 / PT)</name>
    <name type="common">Methanosaeta thermophila</name>
    <dbReference type="NCBI Taxonomy" id="349307"/>
    <lineage>
        <taxon>Archaea</taxon>
        <taxon>Methanobacteriati</taxon>
        <taxon>Methanobacteriota</taxon>
        <taxon>Stenosarchaea group</taxon>
        <taxon>Methanomicrobia</taxon>
        <taxon>Methanotrichales</taxon>
        <taxon>Methanotrichaceae</taxon>
        <taxon>Methanothrix</taxon>
    </lineage>
</organism>
<dbReference type="Gene3D" id="1.25.40.10">
    <property type="entry name" value="Tetratricopeptide repeat domain"/>
    <property type="match status" value="2"/>
</dbReference>
<dbReference type="KEGG" id="mtp:Mthe_0939"/>